<keyword evidence="12 16" id="KW-0406">Ion transport</keyword>
<dbReference type="Pfam" id="PF00520">
    <property type="entry name" value="Ion_trans"/>
    <property type="match status" value="1"/>
</dbReference>
<dbReference type="Proteomes" id="UP000596660">
    <property type="component" value="Unplaced"/>
</dbReference>
<dbReference type="PROSITE" id="PS50297">
    <property type="entry name" value="ANK_REP_REGION"/>
    <property type="match status" value="3"/>
</dbReference>
<keyword evidence="14 16" id="KW-0407">Ion channel</keyword>
<reference evidence="20" key="1">
    <citation type="journal article" date="2017" name="Nature">
        <title>The genome of Chenopodium quinoa.</title>
        <authorList>
            <person name="Jarvis D.E."/>
            <person name="Ho Y.S."/>
            <person name="Lightfoot D.J."/>
            <person name="Schmoeckel S.M."/>
            <person name="Li B."/>
            <person name="Borm T.J.A."/>
            <person name="Ohyanagi H."/>
            <person name="Mineta K."/>
            <person name="Michell C.T."/>
            <person name="Saber N."/>
            <person name="Kharbatia N.M."/>
            <person name="Rupper R.R."/>
            <person name="Sharp A.R."/>
            <person name="Dally N."/>
            <person name="Boughton B.A."/>
            <person name="Woo Y.H."/>
            <person name="Gao G."/>
            <person name="Schijlen E.G.W.M."/>
            <person name="Guo X."/>
            <person name="Momin A.A."/>
            <person name="Negrao S."/>
            <person name="Al-Babili S."/>
            <person name="Gehring C."/>
            <person name="Roessner U."/>
            <person name="Jung C."/>
            <person name="Murphy K."/>
            <person name="Arold S.T."/>
            <person name="Gojobori T."/>
            <person name="van der Linden C.G."/>
            <person name="van Loo E.N."/>
            <person name="Jellen E.N."/>
            <person name="Maughan P.J."/>
            <person name="Tester M."/>
        </authorList>
    </citation>
    <scope>NUCLEOTIDE SEQUENCE [LARGE SCALE GENOMIC DNA]</scope>
    <source>
        <strain evidence="20">cv. PI 614886</strain>
    </source>
</reference>
<comment type="subunit">
    <text evidence="16">The potassium channel is composed of a homo- or heterotetrameric complex of pore-forming subunits.</text>
</comment>
<evidence type="ECO:0000256" key="1">
    <source>
        <dbReference type="ARBA" id="ARBA00004141"/>
    </source>
</evidence>
<sequence length="845" mass="97831">MTPKKIVRLISAKTMSWSRDDDDEEGVHRTGSSNHEEDYMVERPRERLKSSRGNQFDMLVNEFNQGSSEFCREGLFDGLKDLYHGLAIHPEKNRWYKAWDKFILLWAIYSSFFTPMEFGFFRGLPENLFVLDIVGQVAFLVDIMLRFFVGYRDKQTYHMVHKRRSIAFRYLKSTFILDLLACFPWDLIYKASHKKEIVRYMLWIRLCRVRKITFFLQKMEKDIRIKYLITRIIKLLTVELYCTHTAACIFYYLATTIPESQEGYTWIGSLTLGDYSYSHFREIDIWKRYTTSLYFSIVTMATVGYGDIHAVNMREMIFIMIYVSFDMILGAYLIGNMTALIVKGSQTERFRDKMAEVMKYMYRNRLDRDLRNQIKSHLRLQYESSYTEASVLNDIPISLRAKISQTLYMQYIENAAIFKGCSIAFMNQIVTRVHEEFFLPGEVILEQGNVVDQLYIVCHGKLEEVVIEQDGSEKTISHLELNSTFGQISIFGNIPQTCTVRVIDLCRLLRIDKQSLSNIIDIYFYDGKKIFDNLLEGNDGKFNFKEIESDIASHIEQHESELALKVNNAAYRGDLYQLKNLIGAGADPKKTDYNKRSPLHIAASQGHENIVLFLIQEGADVNQSDDFGNTPLLDAVKNGHDRVAELLYREGARIDLKDVGTFLCTVVLSENLEFLKRLVNNGVDPNSRDYDRRTPLHVACSHGLYLMAKFLVEAGALVLLKDRWGYTPLDEAKMCGHNTLIKLLESAKSTQQYEFGDHDEEIPDKKLHKKCTVFPYHPFDAKENRTHGIVLWIPLTIDELVKAASEKLNLPTDSCVLSEDGGKIIDIEMIDNGQKLYLISETEYD</sequence>
<evidence type="ECO:0000256" key="13">
    <source>
        <dbReference type="ARBA" id="ARBA00023136"/>
    </source>
</evidence>
<dbReference type="FunFam" id="1.10.287.70:FF:000139">
    <property type="entry name" value="Potassium channel SKOR"/>
    <property type="match status" value="1"/>
</dbReference>
<dbReference type="InterPro" id="IPR036770">
    <property type="entry name" value="Ankyrin_rpt-contain_sf"/>
</dbReference>
<comment type="domain">
    <text evidence="16">The segment S4 is probably the voltage-sensor and is characterized by a series of positively charged amino acids. The pore-forming region H5 is enclosed by the transmembrane segments S5 and S6 in the Shaker-type (1P/6TM) and contains the GYGD signature motif which seems to be involved in potassium selectivity.</text>
</comment>
<feature type="transmembrane region" description="Helical" evidence="16">
    <location>
        <begin position="317"/>
        <end position="342"/>
    </location>
</feature>
<dbReference type="SUPFAM" id="SSF48403">
    <property type="entry name" value="Ankyrin repeat"/>
    <property type="match status" value="1"/>
</dbReference>
<dbReference type="FunFam" id="2.60.120.10:FF:000074">
    <property type="entry name" value="Potassium channel KAT2"/>
    <property type="match status" value="1"/>
</dbReference>
<dbReference type="PROSITE" id="PS50088">
    <property type="entry name" value="ANK_REPEAT"/>
    <property type="match status" value="3"/>
</dbReference>
<comment type="function">
    <text evidence="16">Potassium channel.</text>
</comment>
<organism evidence="20 21">
    <name type="scientific">Chenopodium quinoa</name>
    <name type="common">Quinoa</name>
    <dbReference type="NCBI Taxonomy" id="63459"/>
    <lineage>
        <taxon>Eukaryota</taxon>
        <taxon>Viridiplantae</taxon>
        <taxon>Streptophyta</taxon>
        <taxon>Embryophyta</taxon>
        <taxon>Tracheophyta</taxon>
        <taxon>Spermatophyta</taxon>
        <taxon>Magnoliopsida</taxon>
        <taxon>eudicotyledons</taxon>
        <taxon>Gunneridae</taxon>
        <taxon>Pentapetalae</taxon>
        <taxon>Caryophyllales</taxon>
        <taxon>Chenopodiaceae</taxon>
        <taxon>Chenopodioideae</taxon>
        <taxon>Atripliceae</taxon>
        <taxon>Chenopodium</taxon>
    </lineage>
</organism>
<feature type="transmembrane region" description="Helical" evidence="16">
    <location>
        <begin position="292"/>
        <end position="311"/>
    </location>
</feature>
<dbReference type="InterPro" id="IPR014710">
    <property type="entry name" value="RmlC-like_jellyroll"/>
</dbReference>
<dbReference type="InterPro" id="IPR021789">
    <property type="entry name" value="KHA_dom"/>
</dbReference>
<dbReference type="EnsemblPlants" id="AUR62018137-RA">
    <property type="protein sequence ID" value="AUR62018137-RA:cds"/>
    <property type="gene ID" value="AUR62018137"/>
</dbReference>
<evidence type="ECO:0000256" key="4">
    <source>
        <dbReference type="ARBA" id="ARBA00022538"/>
    </source>
</evidence>
<dbReference type="InterPro" id="IPR000595">
    <property type="entry name" value="cNMP-bd_dom"/>
</dbReference>
<feature type="repeat" description="ANK" evidence="15">
    <location>
        <begin position="594"/>
        <end position="626"/>
    </location>
</feature>
<keyword evidence="6" id="KW-0677">Repeat</keyword>
<keyword evidence="21" id="KW-1185">Reference proteome</keyword>
<dbReference type="InterPro" id="IPR045319">
    <property type="entry name" value="KAT/AKT"/>
</dbReference>
<dbReference type="Pfam" id="PF00027">
    <property type="entry name" value="cNMP_binding"/>
    <property type="match status" value="1"/>
</dbReference>
<evidence type="ECO:0000256" key="2">
    <source>
        <dbReference type="ARBA" id="ARBA00007929"/>
    </source>
</evidence>
<keyword evidence="4 16" id="KW-0633">Potassium transport</keyword>
<dbReference type="CDD" id="cd00038">
    <property type="entry name" value="CAP_ED"/>
    <property type="match status" value="1"/>
</dbReference>
<keyword evidence="9 16" id="KW-0630">Potassium</keyword>
<evidence type="ECO:0000256" key="5">
    <source>
        <dbReference type="ARBA" id="ARBA00022692"/>
    </source>
</evidence>
<feature type="region of interest" description="Disordered" evidence="17">
    <location>
        <begin position="19"/>
        <end position="49"/>
    </location>
</feature>
<dbReference type="GO" id="GO:0034702">
    <property type="term" value="C:monoatomic ion channel complex"/>
    <property type="evidence" value="ECO:0007669"/>
    <property type="project" value="UniProtKB-KW"/>
</dbReference>
<accession>A0A803LSE3</accession>
<feature type="transmembrane region" description="Helical" evidence="16">
    <location>
        <begin position="127"/>
        <end position="149"/>
    </location>
</feature>
<dbReference type="Pfam" id="PF13857">
    <property type="entry name" value="Ank_5"/>
    <property type="match status" value="1"/>
</dbReference>
<evidence type="ECO:0000259" key="19">
    <source>
        <dbReference type="PROSITE" id="PS51490"/>
    </source>
</evidence>
<evidence type="ECO:0000256" key="14">
    <source>
        <dbReference type="ARBA" id="ARBA00023303"/>
    </source>
</evidence>
<feature type="transmembrane region" description="Helical" evidence="16">
    <location>
        <begin position="102"/>
        <end position="121"/>
    </location>
</feature>
<dbReference type="InterPro" id="IPR003938">
    <property type="entry name" value="K_chnl_volt-dep_EAG/ELK/ERG"/>
</dbReference>
<keyword evidence="7 16" id="KW-0631">Potassium channel</keyword>
<feature type="domain" description="Cyclic nucleotide-binding" evidence="18">
    <location>
        <begin position="417"/>
        <end position="537"/>
    </location>
</feature>
<evidence type="ECO:0000256" key="9">
    <source>
        <dbReference type="ARBA" id="ARBA00022958"/>
    </source>
</evidence>
<dbReference type="SUPFAM" id="SSF81324">
    <property type="entry name" value="Voltage-gated potassium channels"/>
    <property type="match status" value="1"/>
</dbReference>
<name>A0A803LSE3_CHEQI</name>
<evidence type="ECO:0000256" key="3">
    <source>
        <dbReference type="ARBA" id="ARBA00022448"/>
    </source>
</evidence>
<dbReference type="SMART" id="SM00100">
    <property type="entry name" value="cNMP"/>
    <property type="match status" value="1"/>
</dbReference>
<keyword evidence="13 16" id="KW-0472">Membrane</keyword>
<evidence type="ECO:0000256" key="12">
    <source>
        <dbReference type="ARBA" id="ARBA00023065"/>
    </source>
</evidence>
<comment type="domain">
    <text evidence="16">The KHA domain (rich in hydrophobic and acidic residues) present in the C-terminal part is likely to be important for tetramerization.</text>
</comment>
<comment type="subcellular location">
    <subcellularLocation>
        <location evidence="1 16">Membrane</location>
        <topology evidence="1 16">Multi-pass membrane protein</topology>
    </subcellularLocation>
</comment>
<dbReference type="SUPFAM" id="SSF51206">
    <property type="entry name" value="cAMP-binding domain-like"/>
    <property type="match status" value="1"/>
</dbReference>
<evidence type="ECO:0000259" key="18">
    <source>
        <dbReference type="PROSITE" id="PS50042"/>
    </source>
</evidence>
<evidence type="ECO:0000256" key="11">
    <source>
        <dbReference type="ARBA" id="ARBA00023043"/>
    </source>
</evidence>
<evidence type="ECO:0000256" key="15">
    <source>
        <dbReference type="PROSITE-ProRule" id="PRU00023"/>
    </source>
</evidence>
<dbReference type="AlphaFoldDB" id="A0A803LSE3"/>
<dbReference type="Pfam" id="PF11834">
    <property type="entry name" value="KHA"/>
    <property type="match status" value="1"/>
</dbReference>
<dbReference type="Gene3D" id="2.60.120.10">
    <property type="entry name" value="Jelly Rolls"/>
    <property type="match status" value="1"/>
</dbReference>
<evidence type="ECO:0000256" key="6">
    <source>
        <dbReference type="ARBA" id="ARBA00022737"/>
    </source>
</evidence>
<dbReference type="PROSITE" id="PS50042">
    <property type="entry name" value="CNMP_BINDING_3"/>
    <property type="match status" value="1"/>
</dbReference>
<feature type="domain" description="KHA" evidence="19">
    <location>
        <begin position="770"/>
        <end position="845"/>
    </location>
</feature>
<dbReference type="OMA" id="YSHEIRD"/>
<dbReference type="Gene3D" id="1.10.287.630">
    <property type="entry name" value="Helix hairpin bin"/>
    <property type="match status" value="1"/>
</dbReference>
<feature type="repeat" description="ANK" evidence="15">
    <location>
        <begin position="691"/>
        <end position="723"/>
    </location>
</feature>
<keyword evidence="5 16" id="KW-0812">Transmembrane</keyword>
<comment type="similarity">
    <text evidence="2 16">Belongs to the potassium channel family. Plant (TC 1.A.1.4) subfamily.</text>
</comment>
<evidence type="ECO:0000256" key="7">
    <source>
        <dbReference type="ARBA" id="ARBA00022826"/>
    </source>
</evidence>
<dbReference type="Gramene" id="AUR62018137-RA">
    <property type="protein sequence ID" value="AUR62018137-RA:cds"/>
    <property type="gene ID" value="AUR62018137"/>
</dbReference>
<feature type="compositionally biased region" description="Basic and acidic residues" evidence="17">
    <location>
        <begin position="34"/>
        <end position="49"/>
    </location>
</feature>
<dbReference type="PROSITE" id="PS51490">
    <property type="entry name" value="KHA"/>
    <property type="match status" value="1"/>
</dbReference>
<evidence type="ECO:0000313" key="21">
    <source>
        <dbReference type="Proteomes" id="UP000596660"/>
    </source>
</evidence>
<keyword evidence="10 16" id="KW-1133">Transmembrane helix</keyword>
<feature type="repeat" description="ANK" evidence="15">
    <location>
        <begin position="627"/>
        <end position="659"/>
    </location>
</feature>
<feature type="transmembrane region" description="Helical" evidence="16">
    <location>
        <begin position="238"/>
        <end position="257"/>
    </location>
</feature>
<evidence type="ECO:0000256" key="8">
    <source>
        <dbReference type="ARBA" id="ARBA00022882"/>
    </source>
</evidence>
<dbReference type="Gene3D" id="1.25.40.20">
    <property type="entry name" value="Ankyrin repeat-containing domain"/>
    <property type="match status" value="2"/>
</dbReference>
<keyword evidence="3 16" id="KW-0813">Transport</keyword>
<keyword evidence="11 15" id="KW-0040">ANK repeat</keyword>
<keyword evidence="8 16" id="KW-0851">Voltage-gated channel</keyword>
<protein>
    <recommendedName>
        <fullName evidence="16">Potassium channel</fullName>
    </recommendedName>
</protein>
<dbReference type="PANTHER" id="PTHR45743:SF3">
    <property type="entry name" value="POTASSIUM CHANNEL SKOR"/>
    <property type="match status" value="1"/>
</dbReference>
<dbReference type="InterPro" id="IPR005821">
    <property type="entry name" value="Ion_trans_dom"/>
</dbReference>
<comment type="caution">
    <text evidence="16">Lacks conserved residue(s) required for the propagation of feature annotation.</text>
</comment>
<dbReference type="Pfam" id="PF12796">
    <property type="entry name" value="Ank_2"/>
    <property type="match status" value="1"/>
</dbReference>
<dbReference type="InterPro" id="IPR002110">
    <property type="entry name" value="Ankyrin_rpt"/>
</dbReference>
<evidence type="ECO:0000256" key="10">
    <source>
        <dbReference type="ARBA" id="ARBA00022989"/>
    </source>
</evidence>
<dbReference type="PANTHER" id="PTHR45743">
    <property type="entry name" value="POTASSIUM CHANNEL AKT1"/>
    <property type="match status" value="1"/>
</dbReference>
<dbReference type="PRINTS" id="PR01463">
    <property type="entry name" value="EAGCHANLFMLY"/>
</dbReference>
<gene>
    <name evidence="20" type="primary">LOC110689019</name>
</gene>
<proteinExistence type="inferred from homology"/>
<dbReference type="InterPro" id="IPR018490">
    <property type="entry name" value="cNMP-bd_dom_sf"/>
</dbReference>
<evidence type="ECO:0000256" key="17">
    <source>
        <dbReference type="SAM" id="MobiDB-lite"/>
    </source>
</evidence>
<dbReference type="Gene3D" id="1.10.287.70">
    <property type="match status" value="1"/>
</dbReference>
<dbReference type="GO" id="GO:0005249">
    <property type="term" value="F:voltage-gated potassium channel activity"/>
    <property type="evidence" value="ECO:0007669"/>
    <property type="project" value="UniProtKB-UniRule"/>
</dbReference>
<reference evidence="20" key="2">
    <citation type="submission" date="2021-03" db="UniProtKB">
        <authorList>
            <consortium name="EnsemblPlants"/>
        </authorList>
    </citation>
    <scope>IDENTIFICATION</scope>
</reference>
<evidence type="ECO:0000256" key="16">
    <source>
        <dbReference type="RuleBase" id="RU369015"/>
    </source>
</evidence>
<dbReference type="SMART" id="SM00248">
    <property type="entry name" value="ANK"/>
    <property type="match status" value="5"/>
</dbReference>
<evidence type="ECO:0000313" key="20">
    <source>
        <dbReference type="EnsemblPlants" id="AUR62018137-RA:cds"/>
    </source>
</evidence>